<comment type="similarity">
    <text evidence="2">Belongs to the binding-protein-dependent transport system permease family. FecCD subfamily.</text>
</comment>
<feature type="transmembrane region" description="Helical" evidence="8">
    <location>
        <begin position="81"/>
        <end position="97"/>
    </location>
</feature>
<comment type="subcellular location">
    <subcellularLocation>
        <location evidence="1">Cell membrane</location>
        <topology evidence="1">Multi-pass membrane protein</topology>
    </subcellularLocation>
</comment>
<gene>
    <name evidence="9" type="ORF">GCM10023169_20290</name>
</gene>
<feature type="transmembrane region" description="Helical" evidence="8">
    <location>
        <begin position="255"/>
        <end position="282"/>
    </location>
</feature>
<reference evidence="10" key="1">
    <citation type="journal article" date="2019" name="Int. J. Syst. Evol. Microbiol.">
        <title>The Global Catalogue of Microorganisms (GCM) 10K type strain sequencing project: providing services to taxonomists for standard genome sequencing and annotation.</title>
        <authorList>
            <consortium name="The Broad Institute Genomics Platform"/>
            <consortium name="The Broad Institute Genome Sequencing Center for Infectious Disease"/>
            <person name="Wu L."/>
            <person name="Ma J."/>
        </authorList>
    </citation>
    <scope>NUCLEOTIDE SEQUENCE [LARGE SCALE GENOMIC DNA]</scope>
    <source>
        <strain evidence="10">JCM 17810</strain>
    </source>
</reference>
<dbReference type="InterPro" id="IPR000522">
    <property type="entry name" value="ABC_transptr_permease_BtuC"/>
</dbReference>
<keyword evidence="5 8" id="KW-0812">Transmembrane</keyword>
<evidence type="ECO:0000313" key="9">
    <source>
        <dbReference type="EMBL" id="GAA4423992.1"/>
    </source>
</evidence>
<evidence type="ECO:0000256" key="4">
    <source>
        <dbReference type="ARBA" id="ARBA00022475"/>
    </source>
</evidence>
<feature type="transmembrane region" description="Helical" evidence="8">
    <location>
        <begin position="215"/>
        <end position="234"/>
    </location>
</feature>
<dbReference type="PANTHER" id="PTHR30472:SF1">
    <property type="entry name" value="FE(3+) DICITRATE TRANSPORT SYSTEM PERMEASE PROTEIN FECC-RELATED"/>
    <property type="match status" value="1"/>
</dbReference>
<evidence type="ECO:0000256" key="7">
    <source>
        <dbReference type="ARBA" id="ARBA00023136"/>
    </source>
</evidence>
<accession>A0ABP8L6X8</accession>
<dbReference type="SUPFAM" id="SSF81345">
    <property type="entry name" value="ABC transporter involved in vitamin B12 uptake, BtuC"/>
    <property type="match status" value="1"/>
</dbReference>
<dbReference type="Proteomes" id="UP001500622">
    <property type="component" value="Unassembled WGS sequence"/>
</dbReference>
<dbReference type="Gene3D" id="1.10.3470.10">
    <property type="entry name" value="ABC transporter involved in vitamin B12 uptake, BtuC"/>
    <property type="match status" value="1"/>
</dbReference>
<dbReference type="RefSeq" id="WP_345216141.1">
    <property type="nucleotide sequence ID" value="NZ_BAABGN010000008.1"/>
</dbReference>
<evidence type="ECO:0000256" key="2">
    <source>
        <dbReference type="ARBA" id="ARBA00007935"/>
    </source>
</evidence>
<evidence type="ECO:0000256" key="1">
    <source>
        <dbReference type="ARBA" id="ARBA00004651"/>
    </source>
</evidence>
<dbReference type="InterPro" id="IPR037294">
    <property type="entry name" value="ABC_BtuC-like"/>
</dbReference>
<evidence type="ECO:0000256" key="3">
    <source>
        <dbReference type="ARBA" id="ARBA00022448"/>
    </source>
</evidence>
<dbReference type="CDD" id="cd06550">
    <property type="entry name" value="TM_ABC_iron-siderophores_like"/>
    <property type="match status" value="1"/>
</dbReference>
<name>A0ABP8L6X8_9MICO</name>
<feature type="transmembrane region" description="Helical" evidence="8">
    <location>
        <begin position="109"/>
        <end position="130"/>
    </location>
</feature>
<keyword evidence="7 8" id="KW-0472">Membrane</keyword>
<keyword evidence="4" id="KW-1003">Cell membrane</keyword>
<keyword evidence="10" id="KW-1185">Reference proteome</keyword>
<organism evidence="9 10">
    <name type="scientific">Georgenia halophila</name>
    <dbReference type="NCBI Taxonomy" id="620889"/>
    <lineage>
        <taxon>Bacteria</taxon>
        <taxon>Bacillati</taxon>
        <taxon>Actinomycetota</taxon>
        <taxon>Actinomycetes</taxon>
        <taxon>Micrococcales</taxon>
        <taxon>Bogoriellaceae</taxon>
        <taxon>Georgenia</taxon>
    </lineage>
</organism>
<protein>
    <submittedName>
        <fullName evidence="9">Iron chelate uptake ABC transporter family permease subunit</fullName>
    </submittedName>
</protein>
<evidence type="ECO:0000256" key="8">
    <source>
        <dbReference type="SAM" id="Phobius"/>
    </source>
</evidence>
<keyword evidence="3" id="KW-0813">Transport</keyword>
<feature type="transmembrane region" description="Helical" evidence="8">
    <location>
        <begin position="167"/>
        <end position="187"/>
    </location>
</feature>
<feature type="transmembrane region" description="Helical" evidence="8">
    <location>
        <begin position="294"/>
        <end position="315"/>
    </location>
</feature>
<dbReference type="PANTHER" id="PTHR30472">
    <property type="entry name" value="FERRIC ENTEROBACTIN TRANSPORT SYSTEM PERMEASE PROTEIN"/>
    <property type="match status" value="1"/>
</dbReference>
<evidence type="ECO:0000313" key="10">
    <source>
        <dbReference type="Proteomes" id="UP001500622"/>
    </source>
</evidence>
<evidence type="ECO:0000256" key="6">
    <source>
        <dbReference type="ARBA" id="ARBA00022989"/>
    </source>
</evidence>
<sequence length="351" mass="35039">MTAVQEPAAAARLAATGSPLARRRSLGLLACLAVLAAVLLASLALGARDIAAADVLAAITDRQVGNTDHDVIWDQRMPRTVVGLAVGAALGLAGAVMQGITRNPLADPGLLGVNAGGALAVALAVTVLGITSPLGYIWFALAGAAIAAAIVYGVGAIGREGATPVKLALAGTAVTAGATSLITLMLLTDRTTLDAYRRWAVGSLAGRGTEALTDLGLFIIVGTVLALLTGRTLNLLSLGDDVARGLGQNLPLSRVITAVAVVLLAGSATAIAGPIVFVGLVVPHVARALTGPDYRAILPFSLVLGPVLLLAADVVGRLVVQPGELEAGIVVAVVGAPVLVAIVRRVKLAGL</sequence>
<dbReference type="EMBL" id="BAABGN010000008">
    <property type="protein sequence ID" value="GAA4423992.1"/>
    <property type="molecule type" value="Genomic_DNA"/>
</dbReference>
<keyword evidence="6 8" id="KW-1133">Transmembrane helix</keyword>
<dbReference type="Pfam" id="PF01032">
    <property type="entry name" value="FecCD"/>
    <property type="match status" value="1"/>
</dbReference>
<proteinExistence type="inferred from homology"/>
<comment type="caution">
    <text evidence="9">The sequence shown here is derived from an EMBL/GenBank/DDBJ whole genome shotgun (WGS) entry which is preliminary data.</text>
</comment>
<evidence type="ECO:0000256" key="5">
    <source>
        <dbReference type="ARBA" id="ARBA00022692"/>
    </source>
</evidence>
<feature type="transmembrane region" description="Helical" evidence="8">
    <location>
        <begin position="136"/>
        <end position="155"/>
    </location>
</feature>
<feature type="transmembrane region" description="Helical" evidence="8">
    <location>
        <begin position="327"/>
        <end position="346"/>
    </location>
</feature>